<dbReference type="GO" id="GO:0030026">
    <property type="term" value="P:intracellular manganese ion homeostasis"/>
    <property type="evidence" value="ECO:0007669"/>
    <property type="project" value="InterPro"/>
</dbReference>
<reference evidence="10" key="1">
    <citation type="submission" date="2021-02" db="EMBL/GenBank/DDBJ databases">
        <authorList>
            <person name="Dougan E. K."/>
            <person name="Rhodes N."/>
            <person name="Thang M."/>
            <person name="Chan C."/>
        </authorList>
    </citation>
    <scope>NUCLEOTIDE SEQUENCE</scope>
</reference>
<evidence type="ECO:0000313" key="11">
    <source>
        <dbReference type="Proteomes" id="UP000601435"/>
    </source>
</evidence>
<dbReference type="PANTHER" id="PTHR47447">
    <property type="entry name" value="OS03G0856100 PROTEIN"/>
    <property type="match status" value="1"/>
</dbReference>
<feature type="transmembrane region" description="Helical" evidence="9">
    <location>
        <begin position="1641"/>
        <end position="1662"/>
    </location>
</feature>
<dbReference type="PANTHER" id="PTHR47447:SF17">
    <property type="entry name" value="OS12G0638900 PROTEIN"/>
    <property type="match status" value="1"/>
</dbReference>
<evidence type="ECO:0000256" key="6">
    <source>
        <dbReference type="ARBA" id="ARBA00023136"/>
    </source>
</evidence>
<dbReference type="Pfam" id="PF13812">
    <property type="entry name" value="PPR_3"/>
    <property type="match status" value="3"/>
</dbReference>
<organism evidence="10 11">
    <name type="scientific">Symbiodinium necroappetens</name>
    <dbReference type="NCBI Taxonomy" id="1628268"/>
    <lineage>
        <taxon>Eukaryota</taxon>
        <taxon>Sar</taxon>
        <taxon>Alveolata</taxon>
        <taxon>Dinophyceae</taxon>
        <taxon>Suessiales</taxon>
        <taxon>Symbiodiniaceae</taxon>
        <taxon>Symbiodinium</taxon>
    </lineage>
</organism>
<dbReference type="InterPro" id="IPR002885">
    <property type="entry name" value="PPR_rpt"/>
</dbReference>
<feature type="transmembrane region" description="Helical" evidence="9">
    <location>
        <begin position="1608"/>
        <end position="1629"/>
    </location>
</feature>
<evidence type="ECO:0000256" key="9">
    <source>
        <dbReference type="SAM" id="Phobius"/>
    </source>
</evidence>
<dbReference type="InterPro" id="IPR020103">
    <property type="entry name" value="PsdUridine_synth_cat_dom_sf"/>
</dbReference>
<comment type="caution">
    <text evidence="10">The sequence shown here is derived from an EMBL/GenBank/DDBJ whole genome shotgun (WGS) entry which is preliminary data.</text>
</comment>
<feature type="transmembrane region" description="Helical" evidence="9">
    <location>
        <begin position="1668"/>
        <end position="1688"/>
    </location>
</feature>
<keyword evidence="11" id="KW-1185">Reference proteome</keyword>
<evidence type="ECO:0000256" key="5">
    <source>
        <dbReference type="ARBA" id="ARBA00022989"/>
    </source>
</evidence>
<dbReference type="InterPro" id="IPR011990">
    <property type="entry name" value="TPR-like_helical_dom_sf"/>
</dbReference>
<dbReference type="SUPFAM" id="SSF55120">
    <property type="entry name" value="Pseudouridine synthase"/>
    <property type="match status" value="1"/>
</dbReference>
<dbReference type="Gene3D" id="3.30.2350.10">
    <property type="entry name" value="Pseudouridine synthase"/>
    <property type="match status" value="1"/>
</dbReference>
<dbReference type="InterPro" id="IPR008217">
    <property type="entry name" value="Ccc1_fam"/>
</dbReference>
<proteinExistence type="inferred from homology"/>
<evidence type="ECO:0008006" key="12">
    <source>
        <dbReference type="Google" id="ProtNLM"/>
    </source>
</evidence>
<feature type="repeat" description="PPR" evidence="7">
    <location>
        <begin position="116"/>
        <end position="150"/>
    </location>
</feature>
<feature type="transmembrane region" description="Helical" evidence="9">
    <location>
        <begin position="1929"/>
        <end position="1953"/>
    </location>
</feature>
<feature type="region of interest" description="Disordered" evidence="8">
    <location>
        <begin position="1699"/>
        <end position="1720"/>
    </location>
</feature>
<dbReference type="NCBIfam" id="TIGR00756">
    <property type="entry name" value="PPR"/>
    <property type="match status" value="1"/>
</dbReference>
<feature type="transmembrane region" description="Helical" evidence="9">
    <location>
        <begin position="1817"/>
        <end position="1836"/>
    </location>
</feature>
<keyword evidence="6 9" id="KW-0472">Membrane</keyword>
<dbReference type="GO" id="GO:0001522">
    <property type="term" value="P:pseudouridine synthesis"/>
    <property type="evidence" value="ECO:0007669"/>
    <property type="project" value="InterPro"/>
</dbReference>
<dbReference type="Pfam" id="PF01535">
    <property type="entry name" value="PPR"/>
    <property type="match status" value="1"/>
</dbReference>
<sequence length="1984" mass="216082">MASAPSWSREFSKQRVSELTRLGKATNWAKALSLVADNAERGPDLDVFAVGASIRACEPAAEWEVALSLLSLGRASRVVLNDIAYNIAISVCDKAKKWQQAILLIQDMEANHVQTDVITWSALVSAFAKGQQWEQALEVLQSLPLRHVTPNEMTYSAAISACTAATPWPWALEIAEVMQQQSLEADSVVQTAMITACGFGAKWEECIAILAAMQGEPLRQITCNAFMTSLQRAGQWTRVLDVLRDMQQKAGVWKNCTLDSFACSAAIAACGTGGHWQAAVSLFLRTPVQSVVLLNVAIVACGENSQWQWVLQLLSQSRVNRLVPDTISCNSAITACQMCGRWQEAETILDEMTRQVSAAPDRITLNAFITACGVAQRWQRGISALLGQLSAFSGIEPDTVSCNAALAGCQAQWRQCGAILDFAAAASIIIDEVGCSAAITAFDRGHSWERASLALCAMPSLGQNIVATNSVLAAYEKAGRWDSALALLYRLSMHQLEADRVSFNSCTSCCEKSLFWWQAIDVFQNKMQYDLISFNVLLRSCMHAGDWEAAVALLARMDEEVLQPTEISLAPAIEALATCRYLQMYCDNAMSARSSPSNFCMMRACFALEDLLYQLQETEPSKQWPSIHQRSIIAVALSSCALLLAVGPAAYCWLNQGRAELADSYRGTAHPLGETDSCHTGQEAAPISHHHRPALYLGRDYVNEVASGGINGLLMMVATVVAGIGIDMPGQQILALGAASLVSYAFSMGFGMDCFCLRSLAAQAGTSVAEAWRWRLDNFQTCVRMCGKEGCGFRREIANITCMGPGLRIQYEPAIFYRYLTEVRSRALTEETVIGTALDVRSGVLDPQRAGVEVEELKADAWKDSLAKSAAKIRDLAEQDAGWSVSIVLDVGGQELSSLTLPTSAGLCGDPPRSLTDAGTLQASSDLFFFFSVGLAGLASTWRIAGGRHHSYVALCDLLLWHDRQQLLPNLYNLIRLGPRAYAELSEALLKQFAGLCRQIAPGDTSSISMKKESDNSLETIARPAPSAAPTMATDEEIADRVEGEILRHGGMLECNLLYVYNRQLRRLIGDQKLLSFLRQFPQKFILSSEHGRDFVQTVRMSAMPDALLGQTLQSSSQEGRRAVHDLEAAVVKQLQSWIPKTEDHDGPFLPRLARDSRVRRKLQQFVGHCPVAAVAALKRGSLADPAIVGSGLQQDELQGSLRMYGSSAKARNSGMSSSEAAWVTELLHLRLFLLDRPELFHVVDSGKECTKNLPSCCCHLKVKLADMAVELLQERAVKVSSEPRKPGKATDKATNVDVSSTPTLFSNSEVLIVDMPHNVSTTAILKSYQKLADEEGRARQVQACSSLPAAASGCLLLTWHSSTIQLLQKQEVYEALVYGSLPAEGEIDARLHVVHRRAKTQTFVSPKGTPATTRFRLLSTYRRHLSGESDASVEEVLSLVECWPLTALENQICTHFAHIGHSIVGDKLQLKRDNAVANALQNRLYLHCRQVFGNGQFGAFTAESCRPPEFVRLLHALVEEAKEGFATSQLQEEYEEVRSMPQSEVDEMICHYRKRGLSDQDANAVAKILSQYEDFWVHHMMAEELGIQLPRGDAYAMQSGLATGMSFLFFGMVPLLGLAVSTLLRRCVGPEWYRPQFSTAMSLALSATALLTLGAFVSRVVGSRTPIISGLMIMANGFAASIMAFAVSQMLVSAGGKGAWPSQERPRQSDPSATSSPAEAGRYCLDRSGSAGSTPGQSPAESQAWPTFRHQFVHCSSMLWVAVCSAIVAWQATTRAASAYERMHWEVIRVFAYGLLTCLTTGLGAVPFLFVHPGHIGIWGLSVANAVAAGMMLAASSGMLLEAHEHCGFLDWQIFAGLLAGGLFIRVSEGLHGDDEEEESEIAALHEALVERKQWRKAMLIFTVMFCHSAAEGIAVGVAFSRRLNTEFGVYISLLLAVHNVPEGLAVALVLVPRGVSATLTALIAILTSVPQPPLALAAFLFV</sequence>
<evidence type="ECO:0000256" key="8">
    <source>
        <dbReference type="SAM" id="MobiDB-lite"/>
    </source>
</evidence>
<feature type="repeat" description="PPR" evidence="7">
    <location>
        <begin position="325"/>
        <end position="355"/>
    </location>
</feature>
<protein>
    <recommendedName>
        <fullName evidence="12">Pentatricopeptide repeat-containing protein, chloroplastic</fullName>
    </recommendedName>
</protein>
<dbReference type="Proteomes" id="UP000601435">
    <property type="component" value="Unassembled WGS sequence"/>
</dbReference>
<feature type="non-terminal residue" evidence="10">
    <location>
        <position position="1"/>
    </location>
</feature>
<feature type="transmembrane region" description="Helical" evidence="9">
    <location>
        <begin position="1900"/>
        <end position="1922"/>
    </location>
</feature>
<gene>
    <name evidence="10" type="ORF">SNEC2469_LOCUS34972</name>
</gene>
<dbReference type="EMBL" id="CAJNJA010099029">
    <property type="protein sequence ID" value="CAE7943236.1"/>
    <property type="molecule type" value="Genomic_DNA"/>
</dbReference>
<dbReference type="GO" id="GO:0012505">
    <property type="term" value="C:endomembrane system"/>
    <property type="evidence" value="ECO:0007669"/>
    <property type="project" value="UniProtKB-SubCell"/>
</dbReference>
<feature type="transmembrane region" description="Helical" evidence="9">
    <location>
        <begin position="1791"/>
        <end position="1811"/>
    </location>
</feature>
<comment type="similarity">
    <text evidence="2">Belongs to the CCC1 family.</text>
</comment>
<feature type="transmembrane region" description="Helical" evidence="9">
    <location>
        <begin position="1959"/>
        <end position="1983"/>
    </location>
</feature>
<dbReference type="GO" id="GO:0009982">
    <property type="term" value="F:pseudouridine synthase activity"/>
    <property type="evidence" value="ECO:0007669"/>
    <property type="project" value="InterPro"/>
</dbReference>
<keyword evidence="3 9" id="KW-0812">Transmembrane</keyword>
<evidence type="ECO:0000256" key="1">
    <source>
        <dbReference type="ARBA" id="ARBA00004127"/>
    </source>
</evidence>
<evidence type="ECO:0000256" key="2">
    <source>
        <dbReference type="ARBA" id="ARBA00007049"/>
    </source>
</evidence>
<dbReference type="PROSITE" id="PS51375">
    <property type="entry name" value="PPR"/>
    <property type="match status" value="3"/>
</dbReference>
<name>A0A813CGE7_9DINO</name>
<feature type="repeat" description="PPR" evidence="7">
    <location>
        <begin position="530"/>
        <end position="564"/>
    </location>
</feature>
<evidence type="ECO:0000313" key="10">
    <source>
        <dbReference type="EMBL" id="CAE7943236.1"/>
    </source>
</evidence>
<evidence type="ECO:0000256" key="3">
    <source>
        <dbReference type="ARBA" id="ARBA00022692"/>
    </source>
</evidence>
<keyword evidence="5 9" id="KW-1133">Transmembrane helix</keyword>
<dbReference type="Gene3D" id="1.25.40.10">
    <property type="entry name" value="Tetratricopeptide repeat domain"/>
    <property type="match status" value="4"/>
</dbReference>
<evidence type="ECO:0000256" key="4">
    <source>
        <dbReference type="ARBA" id="ARBA00022737"/>
    </source>
</evidence>
<dbReference type="GO" id="GO:0005384">
    <property type="term" value="F:manganese ion transmembrane transporter activity"/>
    <property type="evidence" value="ECO:0007669"/>
    <property type="project" value="InterPro"/>
</dbReference>
<keyword evidence="4" id="KW-0677">Repeat</keyword>
<dbReference type="OrthoDB" id="428844at2759"/>
<dbReference type="Pfam" id="PF01988">
    <property type="entry name" value="VIT1"/>
    <property type="match status" value="1"/>
</dbReference>
<dbReference type="GO" id="GO:0003723">
    <property type="term" value="F:RNA binding"/>
    <property type="evidence" value="ECO:0007669"/>
    <property type="project" value="InterPro"/>
</dbReference>
<evidence type="ECO:0000256" key="7">
    <source>
        <dbReference type="PROSITE-ProRule" id="PRU00708"/>
    </source>
</evidence>
<comment type="subcellular location">
    <subcellularLocation>
        <location evidence="1">Endomembrane system</location>
        <topology evidence="1">Multi-pass membrane protein</topology>
    </subcellularLocation>
</comment>
<accession>A0A813CGE7</accession>